<evidence type="ECO:0000256" key="1">
    <source>
        <dbReference type="ARBA" id="ARBA00004141"/>
    </source>
</evidence>
<evidence type="ECO:0000256" key="6">
    <source>
        <dbReference type="SAM" id="MobiDB-lite"/>
    </source>
</evidence>
<feature type="transmembrane region" description="Helical" evidence="7">
    <location>
        <begin position="100"/>
        <end position="118"/>
    </location>
</feature>
<dbReference type="PANTHER" id="PTHR32322">
    <property type="entry name" value="INNER MEMBRANE TRANSPORTER"/>
    <property type="match status" value="1"/>
</dbReference>
<feature type="transmembrane region" description="Helical" evidence="7">
    <location>
        <begin position="218"/>
        <end position="237"/>
    </location>
</feature>
<dbReference type="Gene3D" id="1.10.3730.20">
    <property type="match status" value="1"/>
</dbReference>
<dbReference type="Pfam" id="PF00892">
    <property type="entry name" value="EamA"/>
    <property type="match status" value="2"/>
</dbReference>
<dbReference type="InterPro" id="IPR000620">
    <property type="entry name" value="EamA_dom"/>
</dbReference>
<feature type="domain" description="EamA" evidence="8">
    <location>
        <begin position="89"/>
        <end position="169"/>
    </location>
</feature>
<reference evidence="9" key="1">
    <citation type="submission" date="2006-05" db="EMBL/GenBank/DDBJ databases">
        <title>Complete sequence of chromosome 2 of Burkholderia cenocepacia AU 1054.</title>
        <authorList>
            <consortium name="US DOE Joint Genome Institute"/>
            <person name="Copeland A."/>
            <person name="Lucas S."/>
            <person name="Lapidus A."/>
            <person name="Barry K."/>
            <person name="Detter J.C."/>
            <person name="Glavina del Rio T."/>
            <person name="Hammon N."/>
            <person name="Israni S."/>
            <person name="Dalin E."/>
            <person name="Tice H."/>
            <person name="Pitluck S."/>
            <person name="Chain P."/>
            <person name="Malfatti S."/>
            <person name="Shin M."/>
            <person name="Vergez L."/>
            <person name="Schmutz J."/>
            <person name="Larimer F."/>
            <person name="Land M."/>
            <person name="Hauser L."/>
            <person name="Kyrpides N."/>
            <person name="Lykidis A."/>
            <person name="LiPuma J.J."/>
            <person name="Konstantinidis K."/>
            <person name="Tiedje J.M."/>
            <person name="Richardson P."/>
        </authorList>
    </citation>
    <scope>NUCLEOTIDE SEQUENCE [LARGE SCALE GENOMIC DNA]</scope>
    <source>
        <strain evidence="9">AU 1054</strain>
    </source>
</reference>
<evidence type="ECO:0000256" key="3">
    <source>
        <dbReference type="ARBA" id="ARBA00022692"/>
    </source>
</evidence>
<protein>
    <recommendedName>
        <fullName evidence="8">EamA domain-containing protein</fullName>
    </recommendedName>
</protein>
<dbReference type="GO" id="GO:0016020">
    <property type="term" value="C:membrane"/>
    <property type="evidence" value="ECO:0007669"/>
    <property type="project" value="UniProtKB-SubCell"/>
</dbReference>
<keyword evidence="4 7" id="KW-1133">Transmembrane helix</keyword>
<feature type="domain" description="EamA" evidence="8">
    <location>
        <begin position="195"/>
        <end position="321"/>
    </location>
</feature>
<accession>A0A0H2XTK5</accession>
<keyword evidence="3 7" id="KW-0812">Transmembrane</keyword>
<keyword evidence="5 7" id="KW-0472">Membrane</keyword>
<organism evidence="9">
    <name type="scientific">Burkholderia orbicola (strain AU 1054)</name>
    <dbReference type="NCBI Taxonomy" id="331271"/>
    <lineage>
        <taxon>Bacteria</taxon>
        <taxon>Pseudomonadati</taxon>
        <taxon>Pseudomonadota</taxon>
        <taxon>Betaproteobacteria</taxon>
        <taxon>Burkholderiales</taxon>
        <taxon>Burkholderiaceae</taxon>
        <taxon>Burkholderia</taxon>
        <taxon>Burkholderia cepacia complex</taxon>
        <taxon>Burkholderia orbicola</taxon>
    </lineage>
</organism>
<feature type="transmembrane region" description="Helical" evidence="7">
    <location>
        <begin position="124"/>
        <end position="143"/>
    </location>
</feature>
<sequence length="323" mass="33597">MPHGMSAGFDKTPAPLRPILADFPVLSGRVAARHACLPRSSPPPSSRSGPPASSSPGRSSPTPIRTCSCSRASRARPRCSPWWRSSRAPWPARREWPRHLIAGALLQGVYLGASYWAVAQGLNAGVMALLGALQPLATAVLAVPLFNERLPARGWLGMALGLAGVALVLAPKVTGGVAPPSGAAPAWLVVTVSVLAVGLITAGSLYQKGKLAQSDLRTAVAVQNFGAAIVAAVFVVLLHETRWIGAPALWVSLVWGVVFLSGGAVTMLMWMLRRGNAARATSLLFLAPPLAALQGYGLFGETLAPIQLAGFALALVGVVLARR</sequence>
<dbReference type="PANTHER" id="PTHR32322:SF2">
    <property type="entry name" value="EAMA DOMAIN-CONTAINING PROTEIN"/>
    <property type="match status" value="1"/>
</dbReference>
<dbReference type="InterPro" id="IPR050638">
    <property type="entry name" value="AA-Vitamin_Transporters"/>
</dbReference>
<dbReference type="SUPFAM" id="SSF103481">
    <property type="entry name" value="Multidrug resistance efflux transporter EmrE"/>
    <property type="match status" value="2"/>
</dbReference>
<evidence type="ECO:0000256" key="7">
    <source>
        <dbReference type="SAM" id="Phobius"/>
    </source>
</evidence>
<feature type="transmembrane region" description="Helical" evidence="7">
    <location>
        <begin position="186"/>
        <end position="206"/>
    </location>
</feature>
<feature type="region of interest" description="Disordered" evidence="6">
    <location>
        <begin position="34"/>
        <end position="70"/>
    </location>
</feature>
<evidence type="ECO:0000313" key="9">
    <source>
        <dbReference type="EMBL" id="ABF77986.1"/>
    </source>
</evidence>
<evidence type="ECO:0000256" key="2">
    <source>
        <dbReference type="ARBA" id="ARBA00007362"/>
    </source>
</evidence>
<gene>
    <name evidence="9" type="ordered locus">Bcen_3090</name>
</gene>
<feature type="transmembrane region" description="Helical" evidence="7">
    <location>
        <begin position="302"/>
        <end position="321"/>
    </location>
</feature>
<feature type="transmembrane region" description="Helical" evidence="7">
    <location>
        <begin position="155"/>
        <end position="174"/>
    </location>
</feature>
<comment type="subcellular location">
    <subcellularLocation>
        <location evidence="1">Membrane</location>
        <topology evidence="1">Multi-pass membrane protein</topology>
    </subcellularLocation>
</comment>
<name>A0A0H2XTK5_BURO1</name>
<dbReference type="HOGENOM" id="CLU_859626_0_0_4"/>
<evidence type="ECO:0000256" key="4">
    <source>
        <dbReference type="ARBA" id="ARBA00022989"/>
    </source>
</evidence>
<feature type="transmembrane region" description="Helical" evidence="7">
    <location>
        <begin position="277"/>
        <end position="296"/>
    </location>
</feature>
<feature type="compositionally biased region" description="Low complexity" evidence="6">
    <location>
        <begin position="46"/>
        <end position="70"/>
    </location>
</feature>
<evidence type="ECO:0000256" key="5">
    <source>
        <dbReference type="ARBA" id="ARBA00023136"/>
    </source>
</evidence>
<dbReference type="EMBL" id="CP000379">
    <property type="protein sequence ID" value="ABF77986.1"/>
    <property type="molecule type" value="Genomic_DNA"/>
</dbReference>
<dbReference type="AlphaFoldDB" id="A0A0H2XTK5"/>
<comment type="similarity">
    <text evidence="2">Belongs to the EamA transporter family.</text>
</comment>
<feature type="transmembrane region" description="Helical" evidence="7">
    <location>
        <begin position="249"/>
        <end position="270"/>
    </location>
</feature>
<evidence type="ECO:0000259" key="8">
    <source>
        <dbReference type="Pfam" id="PF00892"/>
    </source>
</evidence>
<proteinExistence type="inferred from homology"/>
<dbReference type="InterPro" id="IPR037185">
    <property type="entry name" value="EmrE-like"/>
</dbReference>